<evidence type="ECO:0000256" key="1">
    <source>
        <dbReference type="SAM" id="MobiDB-lite"/>
    </source>
</evidence>
<feature type="region of interest" description="Disordered" evidence="1">
    <location>
        <begin position="233"/>
        <end position="252"/>
    </location>
</feature>
<accession>A0AAV7WT45</accession>
<organism evidence="2 3">
    <name type="scientific">Pleurodeles waltl</name>
    <name type="common">Iberian ribbed newt</name>
    <dbReference type="NCBI Taxonomy" id="8319"/>
    <lineage>
        <taxon>Eukaryota</taxon>
        <taxon>Metazoa</taxon>
        <taxon>Chordata</taxon>
        <taxon>Craniata</taxon>
        <taxon>Vertebrata</taxon>
        <taxon>Euteleostomi</taxon>
        <taxon>Amphibia</taxon>
        <taxon>Batrachia</taxon>
        <taxon>Caudata</taxon>
        <taxon>Salamandroidea</taxon>
        <taxon>Salamandridae</taxon>
        <taxon>Pleurodelinae</taxon>
        <taxon>Pleurodeles</taxon>
    </lineage>
</organism>
<dbReference type="AlphaFoldDB" id="A0AAV7WT45"/>
<reference evidence="2" key="1">
    <citation type="journal article" date="2022" name="bioRxiv">
        <title>Sequencing and chromosome-scale assembly of the giantPleurodeles waltlgenome.</title>
        <authorList>
            <person name="Brown T."/>
            <person name="Elewa A."/>
            <person name="Iarovenko S."/>
            <person name="Subramanian E."/>
            <person name="Araus A.J."/>
            <person name="Petzold A."/>
            <person name="Susuki M."/>
            <person name="Suzuki K.-i.T."/>
            <person name="Hayashi T."/>
            <person name="Toyoda A."/>
            <person name="Oliveira C."/>
            <person name="Osipova E."/>
            <person name="Leigh N.D."/>
            <person name="Simon A."/>
            <person name="Yun M.H."/>
        </authorList>
    </citation>
    <scope>NUCLEOTIDE SEQUENCE</scope>
    <source>
        <strain evidence="2">20211129_DDA</strain>
        <tissue evidence="2">Liver</tissue>
    </source>
</reference>
<name>A0AAV7WT45_PLEWA</name>
<dbReference type="EMBL" id="JANPWB010000001">
    <property type="protein sequence ID" value="KAJ1215648.1"/>
    <property type="molecule type" value="Genomic_DNA"/>
</dbReference>
<protein>
    <submittedName>
        <fullName evidence="2">Uncharacterized protein</fullName>
    </submittedName>
</protein>
<dbReference type="Gene3D" id="3.30.250.20">
    <property type="entry name" value="L1 transposable element, C-terminal domain"/>
    <property type="match status" value="1"/>
</dbReference>
<comment type="caution">
    <text evidence="2">The sequence shown here is derived from an EMBL/GenBank/DDBJ whole genome shotgun (WGS) entry which is preliminary data.</text>
</comment>
<evidence type="ECO:0000313" key="2">
    <source>
        <dbReference type="EMBL" id="KAJ1215648.1"/>
    </source>
</evidence>
<feature type="compositionally biased region" description="Basic and acidic residues" evidence="1">
    <location>
        <begin position="210"/>
        <end position="220"/>
    </location>
</feature>
<sequence>MTGLEQRVTAMEDHLNTVQDQDQELLYLRSKLIDLKERSHRDNVRFFGFPEHIKGTSPGTQKTGRSIRSQPTIACLLRHTRVRQLLTEACSHGPFRHEYYKIRISADFSKETNECCKAFLSLRPCLCQLEVKYGLYGPAHMWLTKKGQSKGFYDMEDMHLFLDGLMATAMDLNPSILPSELLEDPLGTQSSYTPEDGCNSGDGMSRHRGRDLERLSRPQSDRNQTLLAVAQHIQPPDRDKTCTPLKPMTLPN</sequence>
<gene>
    <name evidence="2" type="ORF">NDU88_003256</name>
</gene>
<evidence type="ECO:0000313" key="3">
    <source>
        <dbReference type="Proteomes" id="UP001066276"/>
    </source>
</evidence>
<keyword evidence="3" id="KW-1185">Reference proteome</keyword>
<feature type="region of interest" description="Disordered" evidence="1">
    <location>
        <begin position="183"/>
        <end position="223"/>
    </location>
</feature>
<dbReference type="InterPro" id="IPR042566">
    <property type="entry name" value="L1_C"/>
</dbReference>
<proteinExistence type="predicted"/>
<dbReference type="Proteomes" id="UP001066276">
    <property type="component" value="Chromosome 1_1"/>
</dbReference>